<accession>A0ABN3XBU8</accession>
<evidence type="ECO:0000256" key="1">
    <source>
        <dbReference type="SAM" id="Phobius"/>
    </source>
</evidence>
<keyword evidence="1" id="KW-0812">Transmembrane</keyword>
<feature type="transmembrane region" description="Helical" evidence="1">
    <location>
        <begin position="74"/>
        <end position="94"/>
    </location>
</feature>
<dbReference type="RefSeq" id="WP_344495601.1">
    <property type="nucleotide sequence ID" value="NZ_BAAAUD010000034.1"/>
</dbReference>
<evidence type="ECO:0000313" key="2">
    <source>
        <dbReference type="EMBL" id="GAA2944400.1"/>
    </source>
</evidence>
<evidence type="ECO:0008006" key="4">
    <source>
        <dbReference type="Google" id="ProtNLM"/>
    </source>
</evidence>
<organism evidence="2 3">
    <name type="scientific">Streptomyces enissocaesilis</name>
    <dbReference type="NCBI Taxonomy" id="332589"/>
    <lineage>
        <taxon>Bacteria</taxon>
        <taxon>Bacillati</taxon>
        <taxon>Actinomycetota</taxon>
        <taxon>Actinomycetes</taxon>
        <taxon>Kitasatosporales</taxon>
        <taxon>Streptomycetaceae</taxon>
        <taxon>Streptomyces</taxon>
        <taxon>Streptomyces rochei group</taxon>
    </lineage>
</organism>
<dbReference type="EMBL" id="BAAAUD010000034">
    <property type="protein sequence ID" value="GAA2944400.1"/>
    <property type="molecule type" value="Genomic_DNA"/>
</dbReference>
<comment type="caution">
    <text evidence="2">The sequence shown here is derived from an EMBL/GenBank/DDBJ whole genome shotgun (WGS) entry which is preliminary data.</text>
</comment>
<evidence type="ECO:0000313" key="3">
    <source>
        <dbReference type="Proteomes" id="UP001500403"/>
    </source>
</evidence>
<keyword evidence="1" id="KW-1133">Transmembrane helix</keyword>
<dbReference type="Proteomes" id="UP001500403">
    <property type="component" value="Unassembled WGS sequence"/>
</dbReference>
<feature type="transmembrane region" description="Helical" evidence="1">
    <location>
        <begin position="12"/>
        <end position="35"/>
    </location>
</feature>
<protein>
    <recommendedName>
        <fullName evidence="4">MFS transporter</fullName>
    </recommendedName>
</protein>
<proteinExistence type="predicted"/>
<keyword evidence="1" id="KW-0472">Membrane</keyword>
<keyword evidence="3" id="KW-1185">Reference proteome</keyword>
<reference evidence="2 3" key="1">
    <citation type="journal article" date="2019" name="Int. J. Syst. Evol. Microbiol.">
        <title>The Global Catalogue of Microorganisms (GCM) 10K type strain sequencing project: providing services to taxonomists for standard genome sequencing and annotation.</title>
        <authorList>
            <consortium name="The Broad Institute Genomics Platform"/>
            <consortium name="The Broad Institute Genome Sequencing Center for Infectious Disease"/>
            <person name="Wu L."/>
            <person name="Ma J."/>
        </authorList>
    </citation>
    <scope>NUCLEOTIDE SEQUENCE [LARGE SCALE GENOMIC DNA]</scope>
    <source>
        <strain evidence="2 3">JCM 9088</strain>
    </source>
</reference>
<gene>
    <name evidence="2" type="ORF">GCM10010446_32080</name>
</gene>
<feature type="transmembrane region" description="Helical" evidence="1">
    <location>
        <begin position="47"/>
        <end position="68"/>
    </location>
</feature>
<sequence length="120" mass="11687">MVCSSRVRPVVGAALAFSAGWGWTGLLLATTLRLVPGRAENAGHTVRVGLCTGATVAPFAFGALSGAFGFASTVLVAAVAAPAGAAATVAGAVAPRPLRRRRGMTGAGQGIGLTTAQSPG</sequence>
<name>A0ABN3XBU8_9ACTN</name>